<keyword evidence="4" id="KW-0234">DNA repair</keyword>
<feature type="compositionally biased region" description="Low complexity" evidence="5">
    <location>
        <begin position="259"/>
        <end position="276"/>
    </location>
</feature>
<gene>
    <name evidence="6" type="primary">ABSGL_08601.1 scaffold 10421</name>
</gene>
<dbReference type="InterPro" id="IPR007232">
    <property type="entry name" value="Rad52_Rad59_Rad22"/>
</dbReference>
<accession>A0A168PQ91</accession>
<name>A0A168PQ91_ABSGL</name>
<evidence type="ECO:0000256" key="4">
    <source>
        <dbReference type="ARBA" id="ARBA00023204"/>
    </source>
</evidence>
<evidence type="ECO:0008006" key="8">
    <source>
        <dbReference type="Google" id="ProtNLM"/>
    </source>
</evidence>
<feature type="region of interest" description="Disordered" evidence="5">
    <location>
        <begin position="195"/>
        <end position="294"/>
    </location>
</feature>
<dbReference type="GO" id="GO:0006312">
    <property type="term" value="P:mitotic recombination"/>
    <property type="evidence" value="ECO:0007669"/>
    <property type="project" value="TreeGrafter"/>
</dbReference>
<evidence type="ECO:0000313" key="7">
    <source>
        <dbReference type="Proteomes" id="UP000078561"/>
    </source>
</evidence>
<evidence type="ECO:0000256" key="2">
    <source>
        <dbReference type="ARBA" id="ARBA00022763"/>
    </source>
</evidence>
<dbReference type="PANTHER" id="PTHR12132:SF1">
    <property type="entry name" value="DNA REPAIR PROTEIN RAD52 HOMOLOG"/>
    <property type="match status" value="1"/>
</dbReference>
<protein>
    <recommendedName>
        <fullName evidence="8">DNA repair and recombination protein RAD52</fullName>
    </recommendedName>
</protein>
<dbReference type="InParanoid" id="A0A168PQ91"/>
<keyword evidence="2" id="KW-0227">DNA damage</keyword>
<dbReference type="GO" id="GO:0003697">
    <property type="term" value="F:single-stranded DNA binding"/>
    <property type="evidence" value="ECO:0007669"/>
    <property type="project" value="UniProtKB-ARBA"/>
</dbReference>
<dbReference type="GO" id="GO:0005634">
    <property type="term" value="C:nucleus"/>
    <property type="evidence" value="ECO:0007669"/>
    <property type="project" value="TreeGrafter"/>
</dbReference>
<dbReference type="Gene3D" id="3.30.390.80">
    <property type="entry name" value="DNA repair protein Rad52/59/22"/>
    <property type="match status" value="1"/>
</dbReference>
<dbReference type="STRING" id="4829.A0A168PQ91"/>
<keyword evidence="3" id="KW-0233">DNA recombination</keyword>
<dbReference type="Pfam" id="PF04098">
    <property type="entry name" value="Rad52_Rad22"/>
    <property type="match status" value="1"/>
</dbReference>
<reference evidence="6" key="1">
    <citation type="submission" date="2016-04" db="EMBL/GenBank/DDBJ databases">
        <authorList>
            <person name="Evans L.H."/>
            <person name="Alamgir A."/>
            <person name="Owens N."/>
            <person name="Weber N.D."/>
            <person name="Virtaneva K."/>
            <person name="Barbian K."/>
            <person name="Babar A."/>
            <person name="Rosenke K."/>
        </authorList>
    </citation>
    <scope>NUCLEOTIDE SEQUENCE [LARGE SCALE GENOMIC DNA]</scope>
    <source>
        <strain evidence="6">CBS 101.48</strain>
    </source>
</reference>
<dbReference type="GO" id="GO:0045002">
    <property type="term" value="P:double-strand break repair via single-strand annealing"/>
    <property type="evidence" value="ECO:0007669"/>
    <property type="project" value="TreeGrafter"/>
</dbReference>
<dbReference type="GO" id="GO:0000724">
    <property type="term" value="P:double-strand break repair via homologous recombination"/>
    <property type="evidence" value="ECO:0007669"/>
    <property type="project" value="UniProtKB-ARBA"/>
</dbReference>
<dbReference type="Proteomes" id="UP000078561">
    <property type="component" value="Unassembled WGS sequence"/>
</dbReference>
<dbReference type="OrthoDB" id="206565at2759"/>
<proteinExistence type="inferred from homology"/>
<dbReference type="InterPro" id="IPR041247">
    <property type="entry name" value="Rad52_fam"/>
</dbReference>
<evidence type="ECO:0000256" key="1">
    <source>
        <dbReference type="ARBA" id="ARBA00006638"/>
    </source>
</evidence>
<dbReference type="EMBL" id="LT554016">
    <property type="protein sequence ID" value="SAM02785.1"/>
    <property type="molecule type" value="Genomic_DNA"/>
</dbReference>
<sequence>MKNSTNHLVLNGCVLGLDVSESTAIRSSLSLTPFLILPSPFHVNNKAGGCKLHYIEGKSAINLANNFFGYDGWSSEIKDSVVDFLDINDEGRVSLGISTTVRITLKSSNTVHEDIGYGVAENMTGKAAAFEKARKESATDGLKRALRMLGNAMGNCLYDKTYLRNISNMARPQAAFVPKDLYRQEHVRQSFRKAELATDIPAPSGHPTKGAAGSLHTHHKPSTEAPAEVAAASSSSSARPLKETAVTHHNHHQLATNTPAAVAASPAPASSSSSSARPLKEPVVPPPNHHHQPTIDTPTVAAATMPRTFPTASWTARAKGGHVAPIPNQPPQQPRITKQPARTSAVFPTLASHHPSSSNHPSALFNIAVITMMALTFASTTYAQGAEACIDACFTPHGIKGRCPEGFEETAGRKNCFRCCRRY</sequence>
<keyword evidence="7" id="KW-1185">Reference proteome</keyword>
<dbReference type="AlphaFoldDB" id="A0A168PQ91"/>
<evidence type="ECO:0000256" key="3">
    <source>
        <dbReference type="ARBA" id="ARBA00023172"/>
    </source>
</evidence>
<evidence type="ECO:0000313" key="6">
    <source>
        <dbReference type="EMBL" id="SAM02785.1"/>
    </source>
</evidence>
<dbReference type="SUPFAM" id="SSF54768">
    <property type="entry name" value="dsRNA-binding domain-like"/>
    <property type="match status" value="1"/>
</dbReference>
<feature type="compositionally biased region" description="Low complexity" evidence="5">
    <location>
        <begin position="223"/>
        <end position="238"/>
    </location>
</feature>
<organism evidence="6">
    <name type="scientific">Absidia glauca</name>
    <name type="common">Pin mould</name>
    <dbReference type="NCBI Taxonomy" id="4829"/>
    <lineage>
        <taxon>Eukaryota</taxon>
        <taxon>Fungi</taxon>
        <taxon>Fungi incertae sedis</taxon>
        <taxon>Mucoromycota</taxon>
        <taxon>Mucoromycotina</taxon>
        <taxon>Mucoromycetes</taxon>
        <taxon>Mucorales</taxon>
        <taxon>Cunninghamellaceae</taxon>
        <taxon>Absidia</taxon>
    </lineage>
</organism>
<dbReference type="InterPro" id="IPR042525">
    <property type="entry name" value="Rad52_Rad59_Rad22_sf"/>
</dbReference>
<comment type="similarity">
    <text evidence="1">Belongs to the RAD52 family.</text>
</comment>
<dbReference type="PANTHER" id="PTHR12132">
    <property type="entry name" value="DNA REPAIR AND RECOMBINATION PROTEIN RAD52, RAD59"/>
    <property type="match status" value="1"/>
</dbReference>
<dbReference type="FunFam" id="3.30.390.80:FF:000001">
    <property type="entry name" value="DNA repair protein RAD52 homolog"/>
    <property type="match status" value="1"/>
</dbReference>
<evidence type="ECO:0000256" key="5">
    <source>
        <dbReference type="SAM" id="MobiDB-lite"/>
    </source>
</evidence>